<feature type="domain" description="YgjP-like metallopeptidase" evidence="1">
    <location>
        <begin position="1"/>
        <end position="40"/>
    </location>
</feature>
<accession>A0A847RAD5</accession>
<reference evidence="2 3" key="1">
    <citation type="submission" date="2020-04" db="EMBL/GenBank/DDBJ databases">
        <authorList>
            <person name="Yin C."/>
        </authorList>
    </citation>
    <scope>NUCLEOTIDE SEQUENCE [LARGE SCALE GENOMIC DNA]</scope>
    <source>
        <strain evidence="2 3">Ae27</strain>
    </source>
</reference>
<dbReference type="EMBL" id="JABAIA010000001">
    <property type="protein sequence ID" value="NLR63030.1"/>
    <property type="molecule type" value="Genomic_DNA"/>
</dbReference>
<evidence type="ECO:0000313" key="2">
    <source>
        <dbReference type="EMBL" id="NLR63030.1"/>
    </source>
</evidence>
<dbReference type="RefSeq" id="WP_168869052.1">
    <property type="nucleotide sequence ID" value="NZ_JABAIA010000001.1"/>
</dbReference>
<name>A0A847RAD5_9BACT</name>
<dbReference type="InterPro" id="IPR002725">
    <property type="entry name" value="YgjP-like_metallopeptidase"/>
</dbReference>
<protein>
    <submittedName>
        <fullName evidence="2">M48 family metallopeptidase</fullName>
    </submittedName>
</protein>
<evidence type="ECO:0000313" key="3">
    <source>
        <dbReference type="Proteomes" id="UP000570474"/>
    </source>
</evidence>
<dbReference type="Gene3D" id="3.30.2010.10">
    <property type="entry name" value="Metalloproteases ('zincins'), catalytic domain"/>
    <property type="match status" value="1"/>
</dbReference>
<comment type="caution">
    <text evidence="2">The sequence shown here is derived from an EMBL/GenBank/DDBJ whole genome shotgun (WGS) entry which is preliminary data.</text>
</comment>
<proteinExistence type="predicted"/>
<dbReference type="Pfam" id="PF01863">
    <property type="entry name" value="YgjP-like"/>
    <property type="match status" value="1"/>
</dbReference>
<dbReference type="CDD" id="cd07344">
    <property type="entry name" value="M48_yhfN_like"/>
    <property type="match status" value="1"/>
</dbReference>
<keyword evidence="3" id="KW-1185">Reference proteome</keyword>
<sequence>MAPVGVLDYIITYEMVHLLHPNHSSEFWTELDEKMPNYLKVNGVKLAL</sequence>
<gene>
    <name evidence="2" type="ORF">HGH92_01810</name>
</gene>
<organism evidence="2 3">
    <name type="scientific">Chitinophaga varians</name>
    <dbReference type="NCBI Taxonomy" id="2202339"/>
    <lineage>
        <taxon>Bacteria</taxon>
        <taxon>Pseudomonadati</taxon>
        <taxon>Bacteroidota</taxon>
        <taxon>Chitinophagia</taxon>
        <taxon>Chitinophagales</taxon>
        <taxon>Chitinophagaceae</taxon>
        <taxon>Chitinophaga</taxon>
    </lineage>
</organism>
<dbReference type="Proteomes" id="UP000570474">
    <property type="component" value="Unassembled WGS sequence"/>
</dbReference>
<dbReference type="AlphaFoldDB" id="A0A847RAD5"/>
<evidence type="ECO:0000259" key="1">
    <source>
        <dbReference type="Pfam" id="PF01863"/>
    </source>
</evidence>